<evidence type="ECO:0000256" key="1">
    <source>
        <dbReference type="SAM" id="Phobius"/>
    </source>
</evidence>
<accession>A0ABM8DW01</accession>
<keyword evidence="1" id="KW-0472">Membrane</keyword>
<evidence type="ECO:0000256" key="2">
    <source>
        <dbReference type="SAM" id="SignalP"/>
    </source>
</evidence>
<protein>
    <recommendedName>
        <fullName evidence="5">Cell wall protein</fullName>
    </recommendedName>
</protein>
<keyword evidence="4" id="KW-1185">Reference proteome</keyword>
<keyword evidence="1" id="KW-1133">Transmembrane helix</keyword>
<dbReference type="Proteomes" id="UP001317779">
    <property type="component" value="Chromosome"/>
</dbReference>
<evidence type="ECO:0008006" key="5">
    <source>
        <dbReference type="Google" id="ProtNLM"/>
    </source>
</evidence>
<keyword evidence="1" id="KW-0812">Transmembrane</keyword>
<keyword evidence="2" id="KW-0732">Signal</keyword>
<feature type="signal peptide" evidence="2">
    <location>
        <begin position="1"/>
        <end position="24"/>
    </location>
</feature>
<sequence length="183" mass="17852">MNRQLARAVVIGTVVGLAAVSAPAAANASLRYPPSGSCSVDTTTTTAGGSVEFSCVGDTFGPDDTVTVTLTGENGEDASFAFVHFAVSTGSTTRTATADGALEPVTVTLPAEASGVYNIEAISSSSAGGTASVTVGTSDDPLAGTGGDSAALLGVWIGGGALVLAGVAIIALTAARRARRDRS</sequence>
<evidence type="ECO:0000313" key="4">
    <source>
        <dbReference type="Proteomes" id="UP001317779"/>
    </source>
</evidence>
<dbReference type="EMBL" id="AP027141">
    <property type="protein sequence ID" value="BDV29757.1"/>
    <property type="molecule type" value="Genomic_DNA"/>
</dbReference>
<reference evidence="3 4" key="1">
    <citation type="submission" date="2022-12" db="EMBL/GenBank/DDBJ databases">
        <title>Microbacterium terricola strain KV-448 chromosome, complete genome.</title>
        <authorList>
            <person name="Oshima T."/>
            <person name="Moriya T."/>
            <person name="Bessho Y."/>
        </authorList>
    </citation>
    <scope>NUCLEOTIDE SEQUENCE [LARGE SCALE GENOMIC DNA]</scope>
    <source>
        <strain evidence="3 4">KV-448</strain>
    </source>
</reference>
<feature type="transmembrane region" description="Helical" evidence="1">
    <location>
        <begin position="150"/>
        <end position="175"/>
    </location>
</feature>
<dbReference type="RefSeq" id="WP_263796397.1">
    <property type="nucleotide sequence ID" value="NZ_AP027141.1"/>
</dbReference>
<proteinExistence type="predicted"/>
<name>A0ABM8DW01_9MICO</name>
<organism evidence="3 4">
    <name type="scientific">Microbacterium terricola</name>
    <dbReference type="NCBI Taxonomy" id="344163"/>
    <lineage>
        <taxon>Bacteria</taxon>
        <taxon>Bacillati</taxon>
        <taxon>Actinomycetota</taxon>
        <taxon>Actinomycetes</taxon>
        <taxon>Micrococcales</taxon>
        <taxon>Microbacteriaceae</taxon>
        <taxon>Microbacterium</taxon>
    </lineage>
</organism>
<evidence type="ECO:0000313" key="3">
    <source>
        <dbReference type="EMBL" id="BDV29757.1"/>
    </source>
</evidence>
<gene>
    <name evidence="3" type="ORF">Microterr_04170</name>
</gene>
<feature type="chain" id="PRO_5046531167" description="Cell wall protein" evidence="2">
    <location>
        <begin position="25"/>
        <end position="183"/>
    </location>
</feature>